<proteinExistence type="predicted"/>
<evidence type="ECO:0000256" key="4">
    <source>
        <dbReference type="ARBA" id="ARBA00023319"/>
    </source>
</evidence>
<reference evidence="7" key="1">
    <citation type="submission" date="2022-11" db="UniProtKB">
        <authorList>
            <consortium name="WormBaseParasite"/>
        </authorList>
    </citation>
    <scope>IDENTIFICATION</scope>
</reference>
<keyword evidence="1" id="KW-0732">Signal</keyword>
<dbReference type="PANTHER" id="PTHR12231">
    <property type="entry name" value="CTX-RELATED TYPE I TRANSMEMBRANE PROTEIN"/>
    <property type="match status" value="1"/>
</dbReference>
<evidence type="ECO:0000256" key="2">
    <source>
        <dbReference type="ARBA" id="ARBA00022737"/>
    </source>
</evidence>
<protein>
    <submittedName>
        <fullName evidence="7">Ig-like domain-containing protein</fullName>
    </submittedName>
</protein>
<dbReference type="SUPFAM" id="SSF48726">
    <property type="entry name" value="Immunoglobulin"/>
    <property type="match status" value="2"/>
</dbReference>
<dbReference type="InterPro" id="IPR036179">
    <property type="entry name" value="Ig-like_dom_sf"/>
</dbReference>
<dbReference type="InterPro" id="IPR003598">
    <property type="entry name" value="Ig_sub2"/>
</dbReference>
<keyword evidence="3" id="KW-1015">Disulfide bond</keyword>
<sequence length="418" mass="47746">MYRQFSAMTLYAMYALCFGEPNQPPEFVHSKNPTVIYVVRSQTTEITINCEARGHPTVKYRWLKNNRDLERQGHPSTIHTTGPLSLSILGDDQAGLYQCVAYNDYGSAYDQPVKVELARTIFYHITSLLEQSFGYLVAKLSSSVRGTLFFQRVSEQDIVPEFYYTCIAENSVLKDYKFGRQFTFSIRERNIPMVEPCIQYSSPNIIRVIKGADVNLYCLYTGRDLAILWKKNGAPMLDGQLAHEVRSNGKVMRLKNVQAFDEGVYSCTFPDAPLLNQQFNVTIDELRQTDNYEIIGSKLKILNAKLENVAVYQCNASNIHGEEEGRVGGQKQLVLAFLIEEESSMHAFQEGGLWNDADSESHLSSYKPYKYKLQTFFMNDFTILQLTIKINSRTKYSLSRATGSDKKTNNYKTKINNH</sequence>
<evidence type="ECO:0000313" key="6">
    <source>
        <dbReference type="Proteomes" id="UP000887565"/>
    </source>
</evidence>
<organism evidence="6 7">
    <name type="scientific">Romanomermis culicivorax</name>
    <name type="common">Nematode worm</name>
    <dbReference type="NCBI Taxonomy" id="13658"/>
    <lineage>
        <taxon>Eukaryota</taxon>
        <taxon>Metazoa</taxon>
        <taxon>Ecdysozoa</taxon>
        <taxon>Nematoda</taxon>
        <taxon>Enoplea</taxon>
        <taxon>Dorylaimia</taxon>
        <taxon>Mermithida</taxon>
        <taxon>Mermithoidea</taxon>
        <taxon>Mermithidae</taxon>
        <taxon>Romanomermis</taxon>
    </lineage>
</organism>
<evidence type="ECO:0000259" key="5">
    <source>
        <dbReference type="PROSITE" id="PS50835"/>
    </source>
</evidence>
<name>A0A915JZH7_ROMCU</name>
<dbReference type="SMART" id="SM00408">
    <property type="entry name" value="IGc2"/>
    <property type="match status" value="2"/>
</dbReference>
<feature type="domain" description="Ig-like" evidence="5">
    <location>
        <begin position="196"/>
        <end position="282"/>
    </location>
</feature>
<dbReference type="Pfam" id="PF13927">
    <property type="entry name" value="Ig_3"/>
    <property type="match status" value="2"/>
</dbReference>
<dbReference type="Proteomes" id="UP000887565">
    <property type="component" value="Unplaced"/>
</dbReference>
<keyword evidence="4" id="KW-0393">Immunoglobulin domain</keyword>
<dbReference type="InterPro" id="IPR003599">
    <property type="entry name" value="Ig_sub"/>
</dbReference>
<evidence type="ECO:0000256" key="3">
    <source>
        <dbReference type="ARBA" id="ARBA00023157"/>
    </source>
</evidence>
<dbReference type="SMART" id="SM00409">
    <property type="entry name" value="IG"/>
    <property type="match status" value="2"/>
</dbReference>
<evidence type="ECO:0000313" key="7">
    <source>
        <dbReference type="WBParaSite" id="nRc.2.0.1.t31459-RA"/>
    </source>
</evidence>
<accession>A0A915JZH7</accession>
<dbReference type="InterPro" id="IPR007110">
    <property type="entry name" value="Ig-like_dom"/>
</dbReference>
<feature type="domain" description="Ig-like" evidence="5">
    <location>
        <begin position="25"/>
        <end position="116"/>
    </location>
</feature>
<dbReference type="InterPro" id="IPR051170">
    <property type="entry name" value="Neural/epithelial_adhesion"/>
</dbReference>
<evidence type="ECO:0000256" key="1">
    <source>
        <dbReference type="ARBA" id="ARBA00022729"/>
    </source>
</evidence>
<dbReference type="WBParaSite" id="nRc.2.0.1.t31459-RA">
    <property type="protein sequence ID" value="nRc.2.0.1.t31459-RA"/>
    <property type="gene ID" value="nRc.2.0.1.g31459"/>
</dbReference>
<dbReference type="InterPro" id="IPR013783">
    <property type="entry name" value="Ig-like_fold"/>
</dbReference>
<dbReference type="PANTHER" id="PTHR12231:SF218">
    <property type="entry name" value="MICROFIBRILLAR-ASSOCIATED PROTEIN 3-LIKE"/>
    <property type="match status" value="1"/>
</dbReference>
<keyword evidence="2" id="KW-0677">Repeat</keyword>
<dbReference type="GO" id="GO:0043005">
    <property type="term" value="C:neuron projection"/>
    <property type="evidence" value="ECO:0007669"/>
    <property type="project" value="TreeGrafter"/>
</dbReference>
<keyword evidence="6" id="KW-1185">Reference proteome</keyword>
<dbReference type="OMA" id="TIFYHIT"/>
<dbReference type="AlphaFoldDB" id="A0A915JZH7"/>
<dbReference type="Gene3D" id="2.60.40.10">
    <property type="entry name" value="Immunoglobulins"/>
    <property type="match status" value="2"/>
</dbReference>
<dbReference type="PROSITE" id="PS50835">
    <property type="entry name" value="IG_LIKE"/>
    <property type="match status" value="2"/>
</dbReference>